<organism evidence="2 3">
    <name type="scientific">Halomonas icarae</name>
    <dbReference type="NCBI Taxonomy" id="2691040"/>
    <lineage>
        <taxon>Bacteria</taxon>
        <taxon>Pseudomonadati</taxon>
        <taxon>Pseudomonadota</taxon>
        <taxon>Gammaproteobacteria</taxon>
        <taxon>Oceanospirillales</taxon>
        <taxon>Halomonadaceae</taxon>
        <taxon>Halomonas</taxon>
    </lineage>
</organism>
<evidence type="ECO:0000313" key="2">
    <source>
        <dbReference type="EMBL" id="NAW13305.1"/>
    </source>
</evidence>
<name>A0A7X5AMD0_9GAMM</name>
<comment type="caution">
    <text evidence="2">The sequence shown here is derived from an EMBL/GenBank/DDBJ whole genome shotgun (WGS) entry which is preliminary data.</text>
</comment>
<dbReference type="InterPro" id="IPR021737">
    <property type="entry name" value="Phage_phiKZ_Orf197"/>
</dbReference>
<reference evidence="2 3" key="1">
    <citation type="submission" date="2019-12" db="EMBL/GenBank/DDBJ databases">
        <title>Draft genome sequencing of Halomonas icarensis D1-1.</title>
        <authorList>
            <person name="Pandiyan K."/>
            <person name="Kushwaha P."/>
            <person name="Gowdham M."/>
            <person name="Chakdar H."/>
            <person name="Singh A."/>
            <person name="Kumar M."/>
            <person name="Saxena A.K."/>
        </authorList>
    </citation>
    <scope>NUCLEOTIDE SEQUENCE [LARGE SCALE GENOMIC DNA]</scope>
    <source>
        <strain evidence="2 3">D1-1</strain>
    </source>
</reference>
<feature type="transmembrane region" description="Helical" evidence="1">
    <location>
        <begin position="102"/>
        <end position="123"/>
    </location>
</feature>
<feature type="transmembrane region" description="Helical" evidence="1">
    <location>
        <begin position="70"/>
        <end position="90"/>
    </location>
</feature>
<accession>A0A7X5AMD0</accession>
<gene>
    <name evidence="2" type="ORF">GRB80_10640</name>
</gene>
<keyword evidence="1" id="KW-0812">Transmembrane</keyword>
<protein>
    <submittedName>
        <fullName evidence="2">DUF3307 domain-containing protein</fullName>
    </submittedName>
</protein>
<dbReference type="Pfam" id="PF11750">
    <property type="entry name" value="DUF3307"/>
    <property type="match status" value="1"/>
</dbReference>
<keyword evidence="1" id="KW-1133">Transmembrane helix</keyword>
<evidence type="ECO:0000313" key="3">
    <source>
        <dbReference type="Proteomes" id="UP000448235"/>
    </source>
</evidence>
<dbReference type="RefSeq" id="WP_161423562.1">
    <property type="nucleotide sequence ID" value="NZ_JARWMY010000011.1"/>
</dbReference>
<sequence>MTPNELSLLLGLVLAHLVGDFLLQPRHWVEERFRLRHRSRHLYYHGAVHGGLTALVLLVATLLLPDAPGPAGALGGALGVGVSHWIIDLVKARLPGTLRWFLLDQALHLSVLLLIWLAWIGSMAPLEPLGAWLLSPGVLGVAAAYLIVTRPLSFAIAMVLTPWSRQIEEAGTLDRAGAQIGMLERLLVLSLVLLDQLAAVGFLLAAKSVLRYGDLREARDRKLTEYVLLGTLISVATTLVLGLTLRLLLSSPV</sequence>
<evidence type="ECO:0000256" key="1">
    <source>
        <dbReference type="SAM" id="Phobius"/>
    </source>
</evidence>
<feature type="transmembrane region" description="Helical" evidence="1">
    <location>
        <begin position="43"/>
        <end position="64"/>
    </location>
</feature>
<keyword evidence="1" id="KW-0472">Membrane</keyword>
<proteinExistence type="predicted"/>
<dbReference type="Proteomes" id="UP000448235">
    <property type="component" value="Unassembled WGS sequence"/>
</dbReference>
<feature type="transmembrane region" description="Helical" evidence="1">
    <location>
        <begin position="226"/>
        <end position="249"/>
    </location>
</feature>
<keyword evidence="3" id="KW-1185">Reference proteome</keyword>
<dbReference type="EMBL" id="WUTS01000001">
    <property type="protein sequence ID" value="NAW13305.1"/>
    <property type="molecule type" value="Genomic_DNA"/>
</dbReference>
<feature type="transmembrane region" description="Helical" evidence="1">
    <location>
        <begin position="129"/>
        <end position="148"/>
    </location>
</feature>
<dbReference type="AlphaFoldDB" id="A0A7X5AMD0"/>